<evidence type="ECO:0000256" key="1">
    <source>
        <dbReference type="ARBA" id="ARBA00022729"/>
    </source>
</evidence>
<sequence length="254" mass="25474">MDQHPTRRSGVPSADLSSRLPAGTAEVRAPLPPTGATVSRSMPSGPAAACQPVELVSPLTTPPRAGAVLIVVLLAFALIGAGGPAPSATAAPTEPVAPLSRISEGPGGAGPSTPGAWRPPLSGALEVIRPFAAPPSPWAAGHRGVDLAAATGDVRAPADGVVRFTGAVVDREVLTLDHGGGLVSSFEPAPSELAVGDTVAAGDVVAELGTYADGGHHCDRRCLHWGVRLQGDYINPLLLLGDLEPSVLLPLEAG</sequence>
<feature type="compositionally biased region" description="Low complexity" evidence="2">
    <location>
        <begin position="84"/>
        <end position="98"/>
    </location>
</feature>
<name>A0ABP6LN54_9MICC</name>
<dbReference type="InterPro" id="IPR050570">
    <property type="entry name" value="Cell_wall_metabolism_enzyme"/>
</dbReference>
<dbReference type="PANTHER" id="PTHR21666:SF289">
    <property type="entry name" value="L-ALA--D-GLU ENDOPEPTIDASE"/>
    <property type="match status" value="1"/>
</dbReference>
<organism evidence="4 5">
    <name type="scientific">Nesterenkonia aethiopica</name>
    <dbReference type="NCBI Taxonomy" id="269144"/>
    <lineage>
        <taxon>Bacteria</taxon>
        <taxon>Bacillati</taxon>
        <taxon>Actinomycetota</taxon>
        <taxon>Actinomycetes</taxon>
        <taxon>Micrococcales</taxon>
        <taxon>Micrococcaceae</taxon>
        <taxon>Nesterenkonia</taxon>
    </lineage>
</organism>
<accession>A0ABP6LN54</accession>
<keyword evidence="1" id="KW-0732">Signal</keyword>
<dbReference type="EMBL" id="BAAAVT010000001">
    <property type="protein sequence ID" value="GAA3050088.1"/>
    <property type="molecule type" value="Genomic_DNA"/>
</dbReference>
<comment type="caution">
    <text evidence="4">The sequence shown here is derived from an EMBL/GenBank/DDBJ whole genome shotgun (WGS) entry which is preliminary data.</text>
</comment>
<evidence type="ECO:0000256" key="2">
    <source>
        <dbReference type="SAM" id="MobiDB-lite"/>
    </source>
</evidence>
<dbReference type="SUPFAM" id="SSF51261">
    <property type="entry name" value="Duplicated hybrid motif"/>
    <property type="match status" value="1"/>
</dbReference>
<dbReference type="Pfam" id="PF01551">
    <property type="entry name" value="Peptidase_M23"/>
    <property type="match status" value="1"/>
</dbReference>
<dbReference type="PANTHER" id="PTHR21666">
    <property type="entry name" value="PEPTIDASE-RELATED"/>
    <property type="match status" value="1"/>
</dbReference>
<protein>
    <recommendedName>
        <fullName evidence="3">M23ase beta-sheet core domain-containing protein</fullName>
    </recommendedName>
</protein>
<reference evidence="5" key="1">
    <citation type="journal article" date="2019" name="Int. J. Syst. Evol. Microbiol.">
        <title>The Global Catalogue of Microorganisms (GCM) 10K type strain sequencing project: providing services to taxonomists for standard genome sequencing and annotation.</title>
        <authorList>
            <consortium name="The Broad Institute Genomics Platform"/>
            <consortium name="The Broad Institute Genome Sequencing Center for Infectious Disease"/>
            <person name="Wu L."/>
            <person name="Ma J."/>
        </authorList>
    </citation>
    <scope>NUCLEOTIDE SEQUENCE [LARGE SCALE GENOMIC DNA]</scope>
    <source>
        <strain evidence="5">JCM 14309</strain>
    </source>
</reference>
<proteinExistence type="predicted"/>
<keyword evidence="5" id="KW-1185">Reference proteome</keyword>
<dbReference type="Proteomes" id="UP001500236">
    <property type="component" value="Unassembled WGS sequence"/>
</dbReference>
<dbReference type="InterPro" id="IPR011055">
    <property type="entry name" value="Dup_hybrid_motif"/>
</dbReference>
<feature type="region of interest" description="Disordered" evidence="2">
    <location>
        <begin position="1"/>
        <end position="46"/>
    </location>
</feature>
<evidence type="ECO:0000313" key="4">
    <source>
        <dbReference type="EMBL" id="GAA3050088.1"/>
    </source>
</evidence>
<dbReference type="RefSeq" id="WP_344682263.1">
    <property type="nucleotide sequence ID" value="NZ_BAAAVT010000001.1"/>
</dbReference>
<feature type="domain" description="M23ase beta-sheet core" evidence="3">
    <location>
        <begin position="141"/>
        <end position="236"/>
    </location>
</feature>
<feature type="region of interest" description="Disordered" evidence="2">
    <location>
        <begin position="84"/>
        <end position="117"/>
    </location>
</feature>
<evidence type="ECO:0000259" key="3">
    <source>
        <dbReference type="Pfam" id="PF01551"/>
    </source>
</evidence>
<dbReference type="InterPro" id="IPR016047">
    <property type="entry name" value="M23ase_b-sheet_dom"/>
</dbReference>
<gene>
    <name evidence="4" type="ORF">GCM10010529_00250</name>
</gene>
<dbReference type="CDD" id="cd12797">
    <property type="entry name" value="M23_peptidase"/>
    <property type="match status" value="1"/>
</dbReference>
<evidence type="ECO:0000313" key="5">
    <source>
        <dbReference type="Proteomes" id="UP001500236"/>
    </source>
</evidence>
<dbReference type="Gene3D" id="2.70.70.10">
    <property type="entry name" value="Glucose Permease (Domain IIA)"/>
    <property type="match status" value="1"/>
</dbReference>